<gene>
    <name evidence="6" type="ORF">GCM10009838_50180</name>
</gene>
<dbReference type="Pfam" id="PF16859">
    <property type="entry name" value="TetR_C_11"/>
    <property type="match status" value="1"/>
</dbReference>
<dbReference type="Proteomes" id="UP001499854">
    <property type="component" value="Unassembled WGS sequence"/>
</dbReference>
<organism evidence="6 7">
    <name type="scientific">Catenulispora subtropica</name>
    <dbReference type="NCBI Taxonomy" id="450798"/>
    <lineage>
        <taxon>Bacteria</taxon>
        <taxon>Bacillati</taxon>
        <taxon>Actinomycetota</taxon>
        <taxon>Actinomycetes</taxon>
        <taxon>Catenulisporales</taxon>
        <taxon>Catenulisporaceae</taxon>
        <taxon>Catenulispora</taxon>
    </lineage>
</organism>
<evidence type="ECO:0000256" key="2">
    <source>
        <dbReference type="ARBA" id="ARBA00023125"/>
    </source>
</evidence>
<dbReference type="Gene3D" id="1.10.10.60">
    <property type="entry name" value="Homeodomain-like"/>
    <property type="match status" value="1"/>
</dbReference>
<evidence type="ECO:0000313" key="7">
    <source>
        <dbReference type="Proteomes" id="UP001499854"/>
    </source>
</evidence>
<evidence type="ECO:0000256" key="4">
    <source>
        <dbReference type="PROSITE-ProRule" id="PRU00335"/>
    </source>
</evidence>
<dbReference type="InterPro" id="IPR001647">
    <property type="entry name" value="HTH_TetR"/>
</dbReference>
<dbReference type="InterPro" id="IPR036271">
    <property type="entry name" value="Tet_transcr_reg_TetR-rel_C_sf"/>
</dbReference>
<dbReference type="Gene3D" id="1.10.357.10">
    <property type="entry name" value="Tetracycline Repressor, domain 2"/>
    <property type="match status" value="1"/>
</dbReference>
<dbReference type="EMBL" id="BAAAQM010000030">
    <property type="protein sequence ID" value="GAA1982636.1"/>
    <property type="molecule type" value="Genomic_DNA"/>
</dbReference>
<evidence type="ECO:0000256" key="1">
    <source>
        <dbReference type="ARBA" id="ARBA00023015"/>
    </source>
</evidence>
<dbReference type="PANTHER" id="PTHR30055">
    <property type="entry name" value="HTH-TYPE TRANSCRIPTIONAL REGULATOR RUTR"/>
    <property type="match status" value="1"/>
</dbReference>
<feature type="domain" description="HTH tetR-type" evidence="5">
    <location>
        <begin position="9"/>
        <end position="69"/>
    </location>
</feature>
<dbReference type="InterPro" id="IPR009057">
    <property type="entry name" value="Homeodomain-like_sf"/>
</dbReference>
<dbReference type="InterPro" id="IPR011075">
    <property type="entry name" value="TetR_C"/>
</dbReference>
<feature type="DNA-binding region" description="H-T-H motif" evidence="4">
    <location>
        <begin position="32"/>
        <end position="51"/>
    </location>
</feature>
<protein>
    <recommendedName>
        <fullName evidence="5">HTH tetR-type domain-containing protein</fullName>
    </recommendedName>
</protein>
<keyword evidence="2 4" id="KW-0238">DNA-binding</keyword>
<dbReference type="Pfam" id="PF00440">
    <property type="entry name" value="TetR_N"/>
    <property type="match status" value="1"/>
</dbReference>
<evidence type="ECO:0000313" key="6">
    <source>
        <dbReference type="EMBL" id="GAA1982636.1"/>
    </source>
</evidence>
<comment type="caution">
    <text evidence="6">The sequence shown here is derived from an EMBL/GenBank/DDBJ whole genome shotgun (WGS) entry which is preliminary data.</text>
</comment>
<name>A0ABN2S9E4_9ACTN</name>
<keyword evidence="1" id="KW-0805">Transcription regulation</keyword>
<keyword evidence="7" id="KW-1185">Reference proteome</keyword>
<dbReference type="InterPro" id="IPR050109">
    <property type="entry name" value="HTH-type_TetR-like_transc_reg"/>
</dbReference>
<dbReference type="PRINTS" id="PR00455">
    <property type="entry name" value="HTHTETR"/>
</dbReference>
<reference evidence="7" key="1">
    <citation type="journal article" date="2019" name="Int. J. Syst. Evol. Microbiol.">
        <title>The Global Catalogue of Microorganisms (GCM) 10K type strain sequencing project: providing services to taxonomists for standard genome sequencing and annotation.</title>
        <authorList>
            <consortium name="The Broad Institute Genomics Platform"/>
            <consortium name="The Broad Institute Genome Sequencing Center for Infectious Disease"/>
            <person name="Wu L."/>
            <person name="Ma J."/>
        </authorList>
    </citation>
    <scope>NUCLEOTIDE SEQUENCE [LARGE SCALE GENOMIC DNA]</scope>
    <source>
        <strain evidence="7">JCM 16013</strain>
    </source>
</reference>
<evidence type="ECO:0000259" key="5">
    <source>
        <dbReference type="PROSITE" id="PS50977"/>
    </source>
</evidence>
<dbReference type="PROSITE" id="PS50977">
    <property type="entry name" value="HTH_TETR_2"/>
    <property type="match status" value="1"/>
</dbReference>
<keyword evidence="3" id="KW-0804">Transcription</keyword>
<proteinExistence type="predicted"/>
<dbReference type="SUPFAM" id="SSF48498">
    <property type="entry name" value="Tetracyclin repressor-like, C-terminal domain"/>
    <property type="match status" value="1"/>
</dbReference>
<accession>A0ABN2S9E4</accession>
<dbReference type="SUPFAM" id="SSF46689">
    <property type="entry name" value="Homeodomain-like"/>
    <property type="match status" value="1"/>
</dbReference>
<dbReference type="RefSeq" id="WP_344659558.1">
    <property type="nucleotide sequence ID" value="NZ_BAAAQM010000030.1"/>
</dbReference>
<evidence type="ECO:0000256" key="3">
    <source>
        <dbReference type="ARBA" id="ARBA00023163"/>
    </source>
</evidence>
<sequence length="195" mass="21165">MEAGPKLDPERESAILGATLELLAETGYEALRLDAVASRAKASKATLYRHWPGKADLVVAAIKCFKQEDLAQGVDTGSLRGDLMATLRGVRELMSGPTGQIMSGLLVAVQKDQELAEAVRTSMLEDKQGVTQRMLDRAVARGELPADTDVSIFPEVAPAMLFMRIFVYGDSVDDAYLDHLTDDILIPLMARRFGG</sequence>
<dbReference type="PANTHER" id="PTHR30055:SF148">
    <property type="entry name" value="TETR-FAMILY TRANSCRIPTIONAL REGULATOR"/>
    <property type="match status" value="1"/>
</dbReference>